<feature type="transmembrane region" description="Helical" evidence="2">
    <location>
        <begin position="450"/>
        <end position="468"/>
    </location>
</feature>
<evidence type="ECO:0000256" key="1">
    <source>
        <dbReference type="SAM" id="MobiDB-lite"/>
    </source>
</evidence>
<reference evidence="4" key="1">
    <citation type="journal article" date="2023" name="Nat. Commun.">
        <title>Diploid and tetraploid genomes of Acorus and the evolution of monocots.</title>
        <authorList>
            <person name="Ma L."/>
            <person name="Liu K.W."/>
            <person name="Li Z."/>
            <person name="Hsiao Y.Y."/>
            <person name="Qi Y."/>
            <person name="Fu T."/>
            <person name="Tang G.D."/>
            <person name="Zhang D."/>
            <person name="Sun W.H."/>
            <person name="Liu D.K."/>
            <person name="Li Y."/>
            <person name="Chen G.Z."/>
            <person name="Liu X.D."/>
            <person name="Liao X.Y."/>
            <person name="Jiang Y.T."/>
            <person name="Yu X."/>
            <person name="Hao Y."/>
            <person name="Huang J."/>
            <person name="Zhao X.W."/>
            <person name="Ke S."/>
            <person name="Chen Y.Y."/>
            <person name="Wu W.L."/>
            <person name="Hsu J.L."/>
            <person name="Lin Y.F."/>
            <person name="Huang M.D."/>
            <person name="Li C.Y."/>
            <person name="Huang L."/>
            <person name="Wang Z.W."/>
            <person name="Zhao X."/>
            <person name="Zhong W.Y."/>
            <person name="Peng D.H."/>
            <person name="Ahmad S."/>
            <person name="Lan S."/>
            <person name="Zhang J.S."/>
            <person name="Tsai W.C."/>
            <person name="Van de Peer Y."/>
            <person name="Liu Z.J."/>
        </authorList>
    </citation>
    <scope>NUCLEOTIDE SEQUENCE</scope>
    <source>
        <strain evidence="4">SCP</strain>
    </source>
</reference>
<keyword evidence="2" id="KW-0812">Transmembrane</keyword>
<dbReference type="Pfam" id="PF13370">
    <property type="entry name" value="Fer4_13"/>
    <property type="match status" value="1"/>
</dbReference>
<dbReference type="EMBL" id="JAUJYN010000010">
    <property type="protein sequence ID" value="KAK1262576.1"/>
    <property type="molecule type" value="Genomic_DNA"/>
</dbReference>
<dbReference type="Gene3D" id="3.30.70.20">
    <property type="match status" value="1"/>
</dbReference>
<comment type="caution">
    <text evidence="4">The sequence shown here is derived from an EMBL/GenBank/DDBJ whole genome shotgun (WGS) entry which is preliminary data.</text>
</comment>
<dbReference type="Pfam" id="PF00226">
    <property type="entry name" value="DnaJ"/>
    <property type="match status" value="1"/>
</dbReference>
<feature type="region of interest" description="Disordered" evidence="1">
    <location>
        <begin position="331"/>
        <end position="371"/>
    </location>
</feature>
<keyword evidence="2" id="KW-0472">Membrane</keyword>
<accession>A0AAV9AE00</accession>
<dbReference type="PANTHER" id="PTHR45295">
    <property type="entry name" value="CHAPERONE PROTEIN DNAJ C76, CHLOROPLASTIC"/>
    <property type="match status" value="1"/>
</dbReference>
<organism evidence="4 5">
    <name type="scientific">Acorus gramineus</name>
    <name type="common">Dwarf sweet flag</name>
    <dbReference type="NCBI Taxonomy" id="55184"/>
    <lineage>
        <taxon>Eukaryota</taxon>
        <taxon>Viridiplantae</taxon>
        <taxon>Streptophyta</taxon>
        <taxon>Embryophyta</taxon>
        <taxon>Tracheophyta</taxon>
        <taxon>Spermatophyta</taxon>
        <taxon>Magnoliopsida</taxon>
        <taxon>Liliopsida</taxon>
        <taxon>Acoraceae</taxon>
        <taxon>Acorus</taxon>
    </lineage>
</organism>
<evidence type="ECO:0000313" key="5">
    <source>
        <dbReference type="Proteomes" id="UP001179952"/>
    </source>
</evidence>
<name>A0AAV9AE00_ACOGR</name>
<keyword evidence="2" id="KW-1133">Transmembrane helix</keyword>
<dbReference type="AlphaFoldDB" id="A0AAV9AE00"/>
<proteinExistence type="predicted"/>
<dbReference type="Gene3D" id="1.10.287.110">
    <property type="entry name" value="DnaJ domain"/>
    <property type="match status" value="1"/>
</dbReference>
<evidence type="ECO:0000256" key="2">
    <source>
        <dbReference type="SAM" id="Phobius"/>
    </source>
</evidence>
<protein>
    <recommendedName>
        <fullName evidence="3">J domain-containing protein</fullName>
    </recommendedName>
</protein>
<dbReference type="SMART" id="SM00271">
    <property type="entry name" value="DnaJ"/>
    <property type="match status" value="1"/>
</dbReference>
<evidence type="ECO:0000313" key="4">
    <source>
        <dbReference type="EMBL" id="KAK1262576.1"/>
    </source>
</evidence>
<dbReference type="GO" id="GO:0005783">
    <property type="term" value="C:endoplasmic reticulum"/>
    <property type="evidence" value="ECO:0007669"/>
    <property type="project" value="UniProtKB-ARBA"/>
</dbReference>
<sequence length="472" mass="52468">MSSFGLAFLNTFSPPSLTRHSNNTDQRLNGCFNSGATRRLQHNNSIRCRGSITDFDLYDLLGIDSSSDQSEIKAAYRGLQKRCHPDIAGPTGHDMAIILNEAYLVLSDPSSRSVYDKEQAKMAEFRGYTGKPIYSSWHGSSEENRAVFVDEVKCVGCLKCALFAENTFAIESVYGRARVVAQWSDPEPKIFAAIQTCPVDCISIVEKTNLAALEFLMSKQPRGNVRMTGGNNVGTRVANVFVDVHKFQRRFKEQKEKTSKQDSQNSDFRREARDAAMQGIRSISNWWYWRTPKTGTHKMRDRRYLTHVPRKRTARQPDVERLREAAGKLKEMERQRPVSHSRGDDDEYWKPQLVLPPPPQTMPKIDDPTPESPVTGVKMEEMAANRVVVDGGLESSLDSRIPMATAMVSMAVVGFGTGGSGGGGLEEHVGGSMAVEIINSSWLQVLQAGMVWYVVGLVVAGMIGVIGGRRRI</sequence>
<gene>
    <name evidence="4" type="ORF">QJS04_geneDACA019526</name>
</gene>
<dbReference type="InterPro" id="IPR036869">
    <property type="entry name" value="J_dom_sf"/>
</dbReference>
<keyword evidence="5" id="KW-1185">Reference proteome</keyword>
<dbReference type="SUPFAM" id="SSF46565">
    <property type="entry name" value="Chaperone J-domain"/>
    <property type="match status" value="1"/>
</dbReference>
<dbReference type="SUPFAM" id="SSF54862">
    <property type="entry name" value="4Fe-4S ferredoxins"/>
    <property type="match status" value="1"/>
</dbReference>
<feature type="region of interest" description="Disordered" evidence="1">
    <location>
        <begin position="252"/>
        <end position="275"/>
    </location>
</feature>
<dbReference type="PROSITE" id="PS50076">
    <property type="entry name" value="DNAJ_2"/>
    <property type="match status" value="1"/>
</dbReference>
<dbReference type="PANTHER" id="PTHR45295:SF1">
    <property type="entry name" value="CHAPERONE PROTEIN DNAJ C76, CHLOROPLASTIC"/>
    <property type="match status" value="1"/>
</dbReference>
<feature type="domain" description="J" evidence="3">
    <location>
        <begin position="56"/>
        <end position="119"/>
    </location>
</feature>
<reference evidence="4" key="2">
    <citation type="submission" date="2023-06" db="EMBL/GenBank/DDBJ databases">
        <authorList>
            <person name="Ma L."/>
            <person name="Liu K.-W."/>
            <person name="Li Z."/>
            <person name="Hsiao Y.-Y."/>
            <person name="Qi Y."/>
            <person name="Fu T."/>
            <person name="Tang G."/>
            <person name="Zhang D."/>
            <person name="Sun W.-H."/>
            <person name="Liu D.-K."/>
            <person name="Li Y."/>
            <person name="Chen G.-Z."/>
            <person name="Liu X.-D."/>
            <person name="Liao X.-Y."/>
            <person name="Jiang Y.-T."/>
            <person name="Yu X."/>
            <person name="Hao Y."/>
            <person name="Huang J."/>
            <person name="Zhao X.-W."/>
            <person name="Ke S."/>
            <person name="Chen Y.-Y."/>
            <person name="Wu W.-L."/>
            <person name="Hsu J.-L."/>
            <person name="Lin Y.-F."/>
            <person name="Huang M.-D."/>
            <person name="Li C.-Y."/>
            <person name="Huang L."/>
            <person name="Wang Z.-W."/>
            <person name="Zhao X."/>
            <person name="Zhong W.-Y."/>
            <person name="Peng D.-H."/>
            <person name="Ahmad S."/>
            <person name="Lan S."/>
            <person name="Zhang J.-S."/>
            <person name="Tsai W.-C."/>
            <person name="Van De Peer Y."/>
            <person name="Liu Z.-J."/>
        </authorList>
    </citation>
    <scope>NUCLEOTIDE SEQUENCE</scope>
    <source>
        <strain evidence="4">SCP</strain>
        <tissue evidence="4">Leaves</tissue>
    </source>
</reference>
<dbReference type="Proteomes" id="UP001179952">
    <property type="component" value="Unassembled WGS sequence"/>
</dbReference>
<dbReference type="CDD" id="cd06257">
    <property type="entry name" value="DnaJ"/>
    <property type="match status" value="1"/>
</dbReference>
<evidence type="ECO:0000259" key="3">
    <source>
        <dbReference type="PROSITE" id="PS50076"/>
    </source>
</evidence>
<dbReference type="InterPro" id="IPR001623">
    <property type="entry name" value="DnaJ_domain"/>
</dbReference>